<dbReference type="GeneID" id="106172920"/>
<dbReference type="PANTHER" id="PTHR10877">
    <property type="entry name" value="POLYCYSTIN FAMILY MEMBER"/>
    <property type="match status" value="1"/>
</dbReference>
<feature type="transmembrane region" description="Helical" evidence="3">
    <location>
        <begin position="1268"/>
        <end position="1292"/>
    </location>
</feature>
<evidence type="ECO:0000256" key="2">
    <source>
        <dbReference type="SAM" id="MobiDB-lite"/>
    </source>
</evidence>
<dbReference type="Pfam" id="PF01477">
    <property type="entry name" value="PLAT"/>
    <property type="match status" value="1"/>
</dbReference>
<feature type="compositionally biased region" description="Low complexity" evidence="2">
    <location>
        <begin position="366"/>
        <end position="384"/>
    </location>
</feature>
<feature type="domain" description="PLAT" evidence="4">
    <location>
        <begin position="24"/>
        <end position="143"/>
    </location>
</feature>
<dbReference type="OrthoDB" id="5322100at2759"/>
<dbReference type="InterPro" id="IPR001024">
    <property type="entry name" value="PLAT/LH2_dom"/>
</dbReference>
<dbReference type="PANTHER" id="PTHR10877:SF183">
    <property type="entry name" value="AT14535P-RELATED"/>
    <property type="match status" value="1"/>
</dbReference>
<dbReference type="SMART" id="SM00308">
    <property type="entry name" value="LH2"/>
    <property type="match status" value="1"/>
</dbReference>
<evidence type="ECO:0000313" key="5">
    <source>
        <dbReference type="Proteomes" id="UP000085678"/>
    </source>
</evidence>
<keyword evidence="3" id="KW-1133">Transmembrane helix</keyword>
<dbReference type="Proteomes" id="UP000085678">
    <property type="component" value="Unplaced"/>
</dbReference>
<keyword evidence="5" id="KW-1185">Reference proteome</keyword>
<dbReference type="InterPro" id="IPR036392">
    <property type="entry name" value="PLAT/LH2_dom_sf"/>
</dbReference>
<evidence type="ECO:0000259" key="4">
    <source>
        <dbReference type="PROSITE" id="PS50095"/>
    </source>
</evidence>
<dbReference type="PROSITE" id="PS50095">
    <property type="entry name" value="PLAT"/>
    <property type="match status" value="1"/>
</dbReference>
<gene>
    <name evidence="6" type="primary">LOC106172920</name>
</gene>
<keyword evidence="3" id="KW-0472">Membrane</keyword>
<evidence type="ECO:0000313" key="6">
    <source>
        <dbReference type="RefSeq" id="XP_013409301.1"/>
    </source>
</evidence>
<comment type="caution">
    <text evidence="1">Lacks conserved residue(s) required for the propagation of feature annotation.</text>
</comment>
<protein>
    <submittedName>
        <fullName evidence="6">Uncharacterized protein LOC106172920</fullName>
    </submittedName>
</protein>
<evidence type="ECO:0000256" key="1">
    <source>
        <dbReference type="PROSITE-ProRule" id="PRU00152"/>
    </source>
</evidence>
<proteinExistence type="predicted"/>
<dbReference type="InterPro" id="IPR051223">
    <property type="entry name" value="Polycystin"/>
</dbReference>
<organism evidence="5 6">
    <name type="scientific">Lingula anatina</name>
    <name type="common">Brachiopod</name>
    <name type="synonym">Lingula unguis</name>
    <dbReference type="NCBI Taxonomy" id="7574"/>
    <lineage>
        <taxon>Eukaryota</taxon>
        <taxon>Metazoa</taxon>
        <taxon>Spiralia</taxon>
        <taxon>Lophotrochozoa</taxon>
        <taxon>Brachiopoda</taxon>
        <taxon>Linguliformea</taxon>
        <taxon>Lingulata</taxon>
        <taxon>Lingulida</taxon>
        <taxon>Linguloidea</taxon>
        <taxon>Lingulidae</taxon>
        <taxon>Lingula</taxon>
    </lineage>
</organism>
<dbReference type="KEGG" id="lak:106172920"/>
<evidence type="ECO:0000256" key="3">
    <source>
        <dbReference type="SAM" id="Phobius"/>
    </source>
</evidence>
<keyword evidence="3" id="KW-0812">Transmembrane</keyword>
<reference evidence="6" key="1">
    <citation type="submission" date="2025-08" db="UniProtKB">
        <authorList>
            <consortium name="RefSeq"/>
        </authorList>
    </citation>
    <scope>IDENTIFICATION</scope>
    <source>
        <tissue evidence="6">Gonads</tissue>
    </source>
</reference>
<dbReference type="InParanoid" id="A0A1S3JGM9"/>
<feature type="compositionally biased region" description="Polar residues" evidence="2">
    <location>
        <begin position="873"/>
        <end position="885"/>
    </location>
</feature>
<dbReference type="RefSeq" id="XP_013409301.1">
    <property type="nucleotide sequence ID" value="XM_013553847.1"/>
</dbReference>
<name>A0A1S3JGM9_LINAN</name>
<dbReference type="SUPFAM" id="SSF49723">
    <property type="entry name" value="Lipase/lipooxygenase domain (PLAT/LH2 domain)"/>
    <property type="match status" value="1"/>
</dbReference>
<accession>A0A1S3JGM9</accession>
<dbReference type="STRING" id="7574.A0A1S3JGM9"/>
<feature type="region of interest" description="Disordered" evidence="2">
    <location>
        <begin position="366"/>
        <end position="389"/>
    </location>
</feature>
<feature type="region of interest" description="Disordered" evidence="2">
    <location>
        <begin position="866"/>
        <end position="885"/>
    </location>
</feature>
<sequence>MTAQYHHCKPESKIIAVPNLHGHYAYIITVKTGLRKNAGTNAKIKMELCSKHLKSQEYLLKDHGTKQNIFSRGKETMFLVYSTVPLGELSHVLIIQEGHGVKGKWHLDSVIVSDPQADREWLFSCNKWLKPQRTSKEGPATHTLALVDAGRTFCLIWSSILCFFRQYHRWIYPFFGSGQDSNKVLSRPLTLVMLFSAVGNSLLGNMLVETALLTISSQIAVELTTNIFFFTFLINTIICLINCLCEIVLGNIRSEELCQDIFTGKSSSVQHKVVTNRNQRKAHHMEKLTKAQSWSASQVQHIHSKDSSACSFKSRVDVDSKQSSIFPPKSRSQIFYDHERKICGSIQRSRSSSEVYILSGNRNNNNTASCSSSAASNASDAGNSEQGGAIGGQGATKVRQMLAVFPVVEDWSYQENVWEDELSNYIQLSGEQYQLKDHVQASVQTVSLHSLEKKFDEDQHKPLKVTQDIGAQTGTSLLDLKLKQKKSGYVYGRNLTKTSSTASVNHLREAIQVNLALVQRRQDAALGKLRANMTSDPASELTASDEKITLTEASEPSPYLSLGELVAKIIADDVNAGSNVNKCQADFPEEITEATLKDFTLGTTHGLLASFYDVCDVATEASQKAMQDFSKKLVDTLVQLISAEMNGDMQGTAKRHSVKDLEKDDHQPTQCMDREVQFPHTLVGQVNNLMKQEMQDIRKDKAHFIKEVFNYHYVDSLISNAIIRAQFAVFHCAESKSQDLDWPDKEHVIAKAADLLKEDVLTFYDEKWDECSDSVQLGLLSQNAEGDVFLDEQDLKVAIVNDAKMVAKSVATSVLKQAALCSDINCESDSSVLSTDIVQFKEEFKDLRNLVCDLSLERRARSTESWPPRRSLSLDSMKNPPGSSEATLWNFTSTSTLRFKSFEDLGVLKRQPTWGELRADISSSLRFEDDFVTAGTVDINDNSQVVQVNNTAELSPEVQDDECDIETSGPSAMNMTISSPATVYLVNEVMSTVSVKEDKEEEKDLKDVDKTAFPLCLPSVVDIDIEAALPREACLTTPVSATTVAPMTGTMTSPWPDTTCKTTSMTGTMTSPWPDTTCKTTSMTESMTAPVPEVMPAEMTTPVTATYQIENEVTAQKSVEGTRDLADEFIENYVFSSSSTSSLSAIITEELDAAYSRDIQSCDISASVDDSVADVQDSGKQSASIVNDLPEDKYDTTEIIPTSALDSSLQGNFYDVAIQVEEDNPDEDELTEDQSDEEYKPLSDKELLHLERMVKGEFKKSFPHWVKYIVFIFLFCSIMLSFSLTAIYGMSLPEDHVNHWLMLVGLSLLEDFFIFQPIKCFCVQFYFFLFPMHKNRFPNPV</sequence>
<dbReference type="Gene3D" id="2.40.180.10">
    <property type="entry name" value="Catalase core domain"/>
    <property type="match status" value="1"/>
</dbReference>